<dbReference type="OrthoDB" id="1926382at2759"/>
<dbReference type="PANTHER" id="PTHR46196">
    <property type="entry name" value="TRANSCRIPTION FACTOR BHLH155-LIKE ISOFORM X1-RELATED"/>
    <property type="match status" value="1"/>
</dbReference>
<dbReference type="EMBL" id="FO082273">
    <property type="protein sequence ID" value="CCO17098.1"/>
    <property type="molecule type" value="Genomic_DNA"/>
</dbReference>
<dbReference type="PANTHER" id="PTHR46196:SF3">
    <property type="entry name" value="TRANSCRIPTION FACTOR LHW-LIKE ISOFORM X1"/>
    <property type="match status" value="1"/>
</dbReference>
<reference evidence="5 6" key="1">
    <citation type="submission" date="2011-10" db="EMBL/GenBank/DDBJ databases">
        <authorList>
            <person name="Genoscope - CEA"/>
        </authorList>
    </citation>
    <scope>NUCLEOTIDE SEQUENCE [LARGE SCALE GENOMIC DNA]</scope>
    <source>
        <strain evidence="5 6">RCC 1105</strain>
    </source>
</reference>
<feature type="region of interest" description="Disordered" evidence="3">
    <location>
        <begin position="89"/>
        <end position="147"/>
    </location>
</feature>
<evidence type="ECO:0000256" key="2">
    <source>
        <dbReference type="ARBA" id="ARBA00023163"/>
    </source>
</evidence>
<keyword evidence="6" id="KW-1185">Reference proteome</keyword>
<feature type="compositionally biased region" description="Low complexity" evidence="3">
    <location>
        <begin position="55"/>
        <end position="74"/>
    </location>
</feature>
<dbReference type="AlphaFoldDB" id="K8F6A5"/>
<dbReference type="Pfam" id="PF14215">
    <property type="entry name" value="bHLH-MYC_N"/>
    <property type="match status" value="1"/>
</dbReference>
<organism evidence="5 6">
    <name type="scientific">Bathycoccus prasinos</name>
    <dbReference type="NCBI Taxonomy" id="41875"/>
    <lineage>
        <taxon>Eukaryota</taxon>
        <taxon>Viridiplantae</taxon>
        <taxon>Chlorophyta</taxon>
        <taxon>Mamiellophyceae</taxon>
        <taxon>Mamiellales</taxon>
        <taxon>Bathycoccaceae</taxon>
        <taxon>Bathycoccus</taxon>
    </lineage>
</organism>
<dbReference type="KEGG" id="bpg:Bathy06g02680"/>
<dbReference type="Proteomes" id="UP000198341">
    <property type="component" value="Chromosome 6"/>
</dbReference>
<keyword evidence="1" id="KW-0805">Transcription regulation</keyword>
<evidence type="ECO:0000256" key="1">
    <source>
        <dbReference type="ARBA" id="ARBA00023015"/>
    </source>
</evidence>
<feature type="domain" description="Transcription factor MYC/MYB N-terminal" evidence="4">
    <location>
        <begin position="347"/>
        <end position="423"/>
    </location>
</feature>
<evidence type="ECO:0000256" key="3">
    <source>
        <dbReference type="SAM" id="MobiDB-lite"/>
    </source>
</evidence>
<name>K8F6A5_9CHLO</name>
<feature type="region of interest" description="Disordered" evidence="3">
    <location>
        <begin position="38"/>
        <end position="75"/>
    </location>
</feature>
<dbReference type="RefSeq" id="XP_007512498.1">
    <property type="nucleotide sequence ID" value="XM_007512436.1"/>
</dbReference>
<feature type="compositionally biased region" description="Basic and acidic residues" evidence="3">
    <location>
        <begin position="89"/>
        <end position="102"/>
    </location>
</feature>
<evidence type="ECO:0000313" key="6">
    <source>
        <dbReference type="Proteomes" id="UP000198341"/>
    </source>
</evidence>
<proteinExistence type="predicted"/>
<dbReference type="GeneID" id="19015248"/>
<keyword evidence="2" id="KW-0804">Transcription</keyword>
<evidence type="ECO:0000313" key="5">
    <source>
        <dbReference type="EMBL" id="CCO17098.1"/>
    </source>
</evidence>
<dbReference type="InterPro" id="IPR043561">
    <property type="entry name" value="LHW-like"/>
</dbReference>
<gene>
    <name evidence="5" type="ORF">Bathy06g02680</name>
</gene>
<sequence>MNNYSDVHYNNMTATAIARNGGGRSDNNGGVDVRVKLKSEKGSSPNTSMAGGNDTSSASTTLSNQSSGGSSQGTANGVIAEREHHLAVQYREQKEEERKSESDDGSPMHCSSQVKEYQKQQLMTQQDEQEQHQRDMMDANQQQPRPHSAMTLHPTLGSNGSVSSFQQHHYAQSETFGDVPQMVGHRLIQGNNTINNNVGSGNGGVISGNNPAMKNVVSMSSANYLQKSVSCQRIDELLRDSMDAFHRDGPLVSPLCKVKPGGSERHKNRHAFGGETAFSGGSWMVDSPMRDRMSYVCESKGFDYGIFWKLDRRRTSLMPDESVISPRIATDTSKLKLFVNTSKTLFTRYVLGFGMPGRVCHSGNYEWHEDISLLPGWSFQRKVQAERAGLKTIICVPVENGVVEFGLTDEMDHSVNIVQYVQKMCKSLASSQ</sequence>
<evidence type="ECO:0000259" key="4">
    <source>
        <dbReference type="Pfam" id="PF14215"/>
    </source>
</evidence>
<protein>
    <recommendedName>
        <fullName evidence="4">Transcription factor MYC/MYB N-terminal domain-containing protein</fullName>
    </recommendedName>
</protein>
<accession>K8F6A5</accession>
<dbReference type="InterPro" id="IPR025610">
    <property type="entry name" value="MYC/MYB_N"/>
</dbReference>
<dbReference type="GO" id="GO:0003700">
    <property type="term" value="F:DNA-binding transcription factor activity"/>
    <property type="evidence" value="ECO:0007669"/>
    <property type="project" value="InterPro"/>
</dbReference>
<feature type="compositionally biased region" description="Polar residues" evidence="3">
    <location>
        <begin position="42"/>
        <end position="54"/>
    </location>
</feature>